<dbReference type="InterPro" id="IPR029058">
    <property type="entry name" value="AB_hydrolase_fold"/>
</dbReference>
<evidence type="ECO:0000313" key="2">
    <source>
        <dbReference type="EMBL" id="MDN4593134.1"/>
    </source>
</evidence>
<dbReference type="PANTHER" id="PTHR42886">
    <property type="entry name" value="RE40534P-RELATED"/>
    <property type="match status" value="1"/>
</dbReference>
<proteinExistence type="predicted"/>
<dbReference type="SUPFAM" id="SSF53474">
    <property type="entry name" value="alpha/beta-Hydrolases"/>
    <property type="match status" value="1"/>
</dbReference>
<name>A0ABT8IK53_9BACL</name>
<dbReference type="GO" id="GO:0016787">
    <property type="term" value="F:hydrolase activity"/>
    <property type="evidence" value="ECO:0007669"/>
    <property type="project" value="UniProtKB-KW"/>
</dbReference>
<dbReference type="Pfam" id="PF00561">
    <property type="entry name" value="Abhydrolase_1"/>
    <property type="match status" value="1"/>
</dbReference>
<sequence length="251" mass="28703">MQRITFQNSRNLTLVGHLYPSTSQSIIIMCHGFTSDKSSRGRFDKLANAFQRLGYSVLAFDFSGCGESDDDRLTLAKQVNDLHSAISFVKSMGYAKIALYGNSLGSTVCLLCYTPQISTMVLTGALTGPMKYDWDEYFTKEQMQELREKGYITVHRGNRTVMVDQQMLLDFEFIDQEELLKNVHCPVFIIHGNADEEERALCELTKRGMKWLSPDSKLEIIDGAKHGFMEHWSIVEKLATDWFLKHFPLFD</sequence>
<protein>
    <submittedName>
        <fullName evidence="2">Alpha/beta hydrolase</fullName>
    </submittedName>
</protein>
<keyword evidence="2" id="KW-0378">Hydrolase</keyword>
<evidence type="ECO:0000313" key="3">
    <source>
        <dbReference type="Proteomes" id="UP001174196"/>
    </source>
</evidence>
<keyword evidence="3" id="KW-1185">Reference proteome</keyword>
<organism evidence="2 3">
    <name type="scientific">Polycladomyces subterraneus</name>
    <dbReference type="NCBI Taxonomy" id="1016997"/>
    <lineage>
        <taxon>Bacteria</taxon>
        <taxon>Bacillati</taxon>
        <taxon>Bacillota</taxon>
        <taxon>Bacilli</taxon>
        <taxon>Bacillales</taxon>
        <taxon>Thermoactinomycetaceae</taxon>
        <taxon>Polycladomyces</taxon>
    </lineage>
</organism>
<dbReference type="PANTHER" id="PTHR42886:SF53">
    <property type="entry name" value="ALPHA_BETA-HYDROLASES SUPERFAMILY PROTEIN"/>
    <property type="match status" value="1"/>
</dbReference>
<dbReference type="InterPro" id="IPR000073">
    <property type="entry name" value="AB_hydrolase_1"/>
</dbReference>
<dbReference type="EMBL" id="JANRHH010000019">
    <property type="protein sequence ID" value="MDN4593134.1"/>
    <property type="molecule type" value="Genomic_DNA"/>
</dbReference>
<dbReference type="Proteomes" id="UP001174196">
    <property type="component" value="Unassembled WGS sequence"/>
</dbReference>
<accession>A0ABT8IK53</accession>
<evidence type="ECO:0000259" key="1">
    <source>
        <dbReference type="Pfam" id="PF00561"/>
    </source>
</evidence>
<dbReference type="RefSeq" id="WP_301237844.1">
    <property type="nucleotide sequence ID" value="NZ_JANRHH010000019.1"/>
</dbReference>
<feature type="domain" description="AB hydrolase-1" evidence="1">
    <location>
        <begin position="27"/>
        <end position="167"/>
    </location>
</feature>
<comment type="caution">
    <text evidence="2">The sequence shown here is derived from an EMBL/GenBank/DDBJ whole genome shotgun (WGS) entry which is preliminary data.</text>
</comment>
<dbReference type="Gene3D" id="3.40.50.1820">
    <property type="entry name" value="alpha/beta hydrolase"/>
    <property type="match status" value="1"/>
</dbReference>
<gene>
    <name evidence="2" type="ORF">NWF35_04330</name>
</gene>
<reference evidence="2" key="1">
    <citation type="submission" date="2022-08" db="EMBL/GenBank/DDBJ databases">
        <title>Polycladomyces zharkentsis sp. nov., a novel thermophilic CMC and starch-degrading bacterium isolated from a geothermal spring in Kazakhstan.</title>
        <authorList>
            <person name="Mashzhan A."/>
            <person name="Kistaubaeva A."/>
            <person name="Javier-Lopez R."/>
            <person name="Birkeland N.-K."/>
        </authorList>
    </citation>
    <scope>NUCLEOTIDE SEQUENCE</scope>
    <source>
        <strain evidence="2">KSR 13</strain>
    </source>
</reference>